<dbReference type="AlphaFoldDB" id="A0A6G1VR59"/>
<organism evidence="1 2">
    <name type="scientific">Segatella copri</name>
    <dbReference type="NCBI Taxonomy" id="165179"/>
    <lineage>
        <taxon>Bacteria</taxon>
        <taxon>Pseudomonadati</taxon>
        <taxon>Bacteroidota</taxon>
        <taxon>Bacteroidia</taxon>
        <taxon>Bacteroidales</taxon>
        <taxon>Prevotellaceae</taxon>
        <taxon>Segatella</taxon>
    </lineage>
</organism>
<evidence type="ECO:0000313" key="2">
    <source>
        <dbReference type="Proteomes" id="UP000477980"/>
    </source>
</evidence>
<dbReference type="Proteomes" id="UP000477980">
    <property type="component" value="Unassembled WGS sequence"/>
</dbReference>
<accession>A0A6G1VR59</accession>
<sequence>MDEQYIHEFKEAVSGDRLSCHSFNANRMRIFLHTK</sequence>
<gene>
    <name evidence="1" type="ORF">F7D25_11675</name>
</gene>
<proteinExistence type="predicted"/>
<comment type="caution">
    <text evidence="1">The sequence shown here is derived from an EMBL/GenBank/DDBJ whole genome shotgun (WGS) entry which is preliminary data.</text>
</comment>
<name>A0A6G1VR59_9BACT</name>
<dbReference type="OrthoDB" id="425805at2"/>
<protein>
    <submittedName>
        <fullName evidence="1">Uncharacterized protein</fullName>
    </submittedName>
</protein>
<dbReference type="EMBL" id="VZAH01000111">
    <property type="protein sequence ID" value="MQP15054.1"/>
    <property type="molecule type" value="Genomic_DNA"/>
</dbReference>
<reference evidence="1 2" key="1">
    <citation type="submission" date="2019-09" db="EMBL/GenBank/DDBJ databases">
        <title>Distinct polysaccharide growth profiles of human intestinal Prevotella copri isolates.</title>
        <authorList>
            <person name="Fehlner-Peach H."/>
            <person name="Magnabosco C."/>
            <person name="Raghavan V."/>
            <person name="Scher J.U."/>
            <person name="Tett A."/>
            <person name="Cox L.M."/>
            <person name="Gottsegen C."/>
            <person name="Watters A."/>
            <person name="Wiltshire- Gordon J.D."/>
            <person name="Segata N."/>
            <person name="Bonneau R."/>
            <person name="Littman D.R."/>
        </authorList>
    </citation>
    <scope>NUCLEOTIDE SEQUENCE [LARGE SCALE GENOMIC DNA]</scope>
    <source>
        <strain evidence="2">iAA917</strain>
    </source>
</reference>
<dbReference type="RefSeq" id="WP_153091995.1">
    <property type="nucleotide sequence ID" value="NZ_DAWCWE010000086.1"/>
</dbReference>
<evidence type="ECO:0000313" key="1">
    <source>
        <dbReference type="EMBL" id="MQP15054.1"/>
    </source>
</evidence>